<sequence length="108" mass="11842">MSDAESIQEDAKRERYLEHIVPEPCGCVLLSECCSALPHEASPDVSKDNPAGICGACRDNVGFESSDEQTWVQIGSDTYGADADGRRGVPLRTFRCTECHEEEEVTYA</sequence>
<accession>A0A0F9S6P4</accession>
<proteinExistence type="predicted"/>
<protein>
    <submittedName>
        <fullName evidence="1">Uncharacterized protein</fullName>
    </submittedName>
</protein>
<evidence type="ECO:0000313" key="1">
    <source>
        <dbReference type="EMBL" id="KKN32721.1"/>
    </source>
</evidence>
<reference evidence="1" key="1">
    <citation type="journal article" date="2015" name="Nature">
        <title>Complex archaea that bridge the gap between prokaryotes and eukaryotes.</title>
        <authorList>
            <person name="Spang A."/>
            <person name="Saw J.H."/>
            <person name="Jorgensen S.L."/>
            <person name="Zaremba-Niedzwiedzka K."/>
            <person name="Martijn J."/>
            <person name="Lind A.E."/>
            <person name="van Eijk R."/>
            <person name="Schleper C."/>
            <person name="Guy L."/>
            <person name="Ettema T.J."/>
        </authorList>
    </citation>
    <scope>NUCLEOTIDE SEQUENCE</scope>
</reference>
<dbReference type="EMBL" id="LAZR01002232">
    <property type="protein sequence ID" value="KKN32721.1"/>
    <property type="molecule type" value="Genomic_DNA"/>
</dbReference>
<organism evidence="1">
    <name type="scientific">marine sediment metagenome</name>
    <dbReference type="NCBI Taxonomy" id="412755"/>
    <lineage>
        <taxon>unclassified sequences</taxon>
        <taxon>metagenomes</taxon>
        <taxon>ecological metagenomes</taxon>
    </lineage>
</organism>
<name>A0A0F9S6P4_9ZZZZ</name>
<dbReference type="AlphaFoldDB" id="A0A0F9S6P4"/>
<comment type="caution">
    <text evidence="1">The sequence shown here is derived from an EMBL/GenBank/DDBJ whole genome shotgun (WGS) entry which is preliminary data.</text>
</comment>
<gene>
    <name evidence="1" type="ORF">LCGC14_0811070</name>
</gene>